<evidence type="ECO:0000259" key="3">
    <source>
        <dbReference type="Pfam" id="PF00188"/>
    </source>
</evidence>
<dbReference type="PANTHER" id="PTHR31157">
    <property type="entry name" value="SCP DOMAIN-CONTAINING PROTEIN"/>
    <property type="match status" value="1"/>
</dbReference>
<feature type="chain" id="PRO_5041463216" evidence="2">
    <location>
        <begin position="22"/>
        <end position="174"/>
    </location>
</feature>
<dbReference type="RefSeq" id="WP_272848103.1">
    <property type="nucleotide sequence ID" value="NZ_CP067140.1"/>
</dbReference>
<sequence length="174" mass="17909">MSPSGRSSLAALCCVALGACAGTVVPDGSAPRESLRGEVTCLGTTAEMNGAAVQSTNATRGRGGLPPLRPSMVLAEVAAGHACDMAKRGRMSHRGNTTSGPGDRVKARGYRPSMTAENIAAGPYERDQVLRIWAGSGGHIDNIMIPQLRDFGIGQAIGSDGKTHYWSAVYAAPG</sequence>
<evidence type="ECO:0000256" key="1">
    <source>
        <dbReference type="SAM" id="MobiDB-lite"/>
    </source>
</evidence>
<dbReference type="InterPro" id="IPR035940">
    <property type="entry name" value="CAP_sf"/>
</dbReference>
<dbReference type="Proteomes" id="UP000186216">
    <property type="component" value="Unassembled WGS sequence"/>
</dbReference>
<dbReference type="SUPFAM" id="SSF55797">
    <property type="entry name" value="PR-1-like"/>
    <property type="match status" value="1"/>
</dbReference>
<dbReference type="InterPro" id="IPR014044">
    <property type="entry name" value="CAP_dom"/>
</dbReference>
<accession>A0AA45W7R7</accession>
<evidence type="ECO:0000256" key="2">
    <source>
        <dbReference type="SAM" id="SignalP"/>
    </source>
</evidence>
<dbReference type="EMBL" id="FTOU01000020">
    <property type="protein sequence ID" value="SIT11650.1"/>
    <property type="molecule type" value="Genomic_DNA"/>
</dbReference>
<gene>
    <name evidence="4" type="ORF">SAMN05421772_12016</name>
</gene>
<dbReference type="PANTHER" id="PTHR31157:SF1">
    <property type="entry name" value="SCP DOMAIN-CONTAINING PROTEIN"/>
    <property type="match status" value="1"/>
</dbReference>
<comment type="caution">
    <text evidence="4">The sequence shown here is derived from an EMBL/GenBank/DDBJ whole genome shotgun (WGS) entry which is preliminary data.</text>
</comment>
<reference evidence="4 5" key="1">
    <citation type="submission" date="2017-01" db="EMBL/GenBank/DDBJ databases">
        <authorList>
            <person name="Varghese N."/>
            <person name="Submissions S."/>
        </authorList>
    </citation>
    <scope>NUCLEOTIDE SEQUENCE [LARGE SCALE GENOMIC DNA]</scope>
    <source>
        <strain evidence="4 5">DSM 18447</strain>
    </source>
</reference>
<dbReference type="AlphaFoldDB" id="A0AA45W7R7"/>
<name>A0AA45W7R7_9RHOB</name>
<evidence type="ECO:0000313" key="5">
    <source>
        <dbReference type="Proteomes" id="UP000186216"/>
    </source>
</evidence>
<feature type="signal peptide" evidence="2">
    <location>
        <begin position="1"/>
        <end position="21"/>
    </location>
</feature>
<protein>
    <submittedName>
        <fullName evidence="4">Uncharacterized conserved protein YkwD, contains CAP (CSP/antigen 5/PR1) domain</fullName>
    </submittedName>
</protein>
<organism evidence="4 5">
    <name type="scientific">Paracoccus saliphilus</name>
    <dbReference type="NCBI Taxonomy" id="405559"/>
    <lineage>
        <taxon>Bacteria</taxon>
        <taxon>Pseudomonadati</taxon>
        <taxon>Pseudomonadota</taxon>
        <taxon>Alphaproteobacteria</taxon>
        <taxon>Rhodobacterales</taxon>
        <taxon>Paracoccaceae</taxon>
        <taxon>Paracoccus</taxon>
    </lineage>
</organism>
<feature type="region of interest" description="Disordered" evidence="1">
    <location>
        <begin position="89"/>
        <end position="108"/>
    </location>
</feature>
<proteinExistence type="predicted"/>
<evidence type="ECO:0000313" key="4">
    <source>
        <dbReference type="EMBL" id="SIT11650.1"/>
    </source>
</evidence>
<keyword evidence="2" id="KW-0732">Signal</keyword>
<dbReference type="CDD" id="cd05379">
    <property type="entry name" value="CAP_bacterial"/>
    <property type="match status" value="1"/>
</dbReference>
<dbReference type="PROSITE" id="PS51257">
    <property type="entry name" value="PROKAR_LIPOPROTEIN"/>
    <property type="match status" value="1"/>
</dbReference>
<dbReference type="Gene3D" id="3.40.33.10">
    <property type="entry name" value="CAP"/>
    <property type="match status" value="1"/>
</dbReference>
<dbReference type="Pfam" id="PF00188">
    <property type="entry name" value="CAP"/>
    <property type="match status" value="1"/>
</dbReference>
<feature type="domain" description="SCP" evidence="3">
    <location>
        <begin position="56"/>
        <end position="170"/>
    </location>
</feature>